<evidence type="ECO:0000313" key="1">
    <source>
        <dbReference type="EMBL" id="KAJ4138521.1"/>
    </source>
</evidence>
<keyword evidence="2" id="KW-1185">Reference proteome</keyword>
<comment type="caution">
    <text evidence="1">The sequence shown here is derived from an EMBL/GenBank/DDBJ whole genome shotgun (WGS) entry which is preliminary data.</text>
</comment>
<proteinExistence type="predicted"/>
<gene>
    <name evidence="1" type="ORF">NW768_002358</name>
</gene>
<evidence type="ECO:0000313" key="2">
    <source>
        <dbReference type="Proteomes" id="UP001152024"/>
    </source>
</evidence>
<reference evidence="1" key="1">
    <citation type="submission" date="2022-09" db="EMBL/GenBank/DDBJ databases">
        <title>Fusarium specimens isolated from Avocado Roots.</title>
        <authorList>
            <person name="Stajich J."/>
            <person name="Roper C."/>
            <person name="Heimlech-Rivalta G."/>
        </authorList>
    </citation>
    <scope>NUCLEOTIDE SEQUENCE</scope>
    <source>
        <strain evidence="1">CF00095</strain>
    </source>
</reference>
<protein>
    <submittedName>
        <fullName evidence="1">Uncharacterized protein</fullName>
    </submittedName>
</protein>
<sequence>MPCGKAIIDPLYEHGLAVQLLVDYMFFMDPHSDDAKTLLDLEEKHTTFINFTTFPPMRKYPVMLRIKSKDLYDEDFISPELHLAA</sequence>
<accession>A0ABQ8RNA3</accession>
<dbReference type="EMBL" id="JAOQBH010000003">
    <property type="protein sequence ID" value="KAJ4138521.1"/>
    <property type="molecule type" value="Genomic_DNA"/>
</dbReference>
<dbReference type="Proteomes" id="UP001152024">
    <property type="component" value="Unassembled WGS sequence"/>
</dbReference>
<name>A0ABQ8RNA3_FUSEQ</name>
<organism evidence="1 2">
    <name type="scientific">Fusarium equiseti</name>
    <name type="common">Fusarium scirpi</name>
    <dbReference type="NCBI Taxonomy" id="61235"/>
    <lineage>
        <taxon>Eukaryota</taxon>
        <taxon>Fungi</taxon>
        <taxon>Dikarya</taxon>
        <taxon>Ascomycota</taxon>
        <taxon>Pezizomycotina</taxon>
        <taxon>Sordariomycetes</taxon>
        <taxon>Hypocreomycetidae</taxon>
        <taxon>Hypocreales</taxon>
        <taxon>Nectriaceae</taxon>
        <taxon>Fusarium</taxon>
        <taxon>Fusarium incarnatum-equiseti species complex</taxon>
    </lineage>
</organism>